<accession>A0A0E2E2B2</accession>
<dbReference type="PATRIC" id="fig|999432.5.peg.1924"/>
<organism evidence="1">
    <name type="scientific">Treponema denticola H-22</name>
    <dbReference type="NCBI Taxonomy" id="999432"/>
    <lineage>
        <taxon>Bacteria</taxon>
        <taxon>Pseudomonadati</taxon>
        <taxon>Spirochaetota</taxon>
        <taxon>Spirochaetia</taxon>
        <taxon>Spirochaetales</taxon>
        <taxon>Treponemataceae</taxon>
        <taxon>Treponema</taxon>
    </lineage>
</organism>
<dbReference type="RefSeq" id="WP_002681515.1">
    <property type="nucleotide sequence ID" value="NZ_CM001795.1"/>
</dbReference>
<dbReference type="Proteomes" id="UP000011705">
    <property type="component" value="Chromosome"/>
</dbReference>
<dbReference type="EMBL" id="AGDV01000020">
    <property type="protein sequence ID" value="EMB31475.1"/>
    <property type="molecule type" value="Genomic_DNA"/>
</dbReference>
<reference evidence="1" key="1">
    <citation type="submission" date="2012-01" db="EMBL/GenBank/DDBJ databases">
        <title>The Genome Sequence of Treponema denticola H-22.</title>
        <authorList>
            <consortium name="The Broad Institute Genome Sequencing Platform"/>
            <person name="Earl A."/>
            <person name="Ward D."/>
            <person name="Feldgarden M."/>
            <person name="Gevers D."/>
            <person name="Blanton J.M."/>
            <person name="Fenno C.J."/>
            <person name="Baranova O.V."/>
            <person name="Mathney J."/>
            <person name="Dewhirst F.E."/>
            <person name="Izard J."/>
            <person name="Young S.K."/>
            <person name="Zeng Q."/>
            <person name="Gargeya S."/>
            <person name="Fitzgerald M."/>
            <person name="Haas B."/>
            <person name="Abouelleil A."/>
            <person name="Alvarado L."/>
            <person name="Arachchi H.M."/>
            <person name="Berlin A."/>
            <person name="Chapman S.B."/>
            <person name="Gearin G."/>
            <person name="Goldberg J."/>
            <person name="Griggs A."/>
            <person name="Gujja S."/>
            <person name="Hansen M."/>
            <person name="Heiman D."/>
            <person name="Howarth C."/>
            <person name="Larimer J."/>
            <person name="Lui A."/>
            <person name="MacDonald P.J.P."/>
            <person name="McCowen C."/>
            <person name="Montmayeur A."/>
            <person name="Murphy C."/>
            <person name="Neiman D."/>
            <person name="Pearson M."/>
            <person name="Priest M."/>
            <person name="Roberts A."/>
            <person name="Saif S."/>
            <person name="Shea T."/>
            <person name="Sisk P."/>
            <person name="Stolte C."/>
            <person name="Sykes S."/>
            <person name="Wortman J."/>
            <person name="Nusbaum C."/>
            <person name="Birren B."/>
        </authorList>
    </citation>
    <scope>NUCLEOTIDE SEQUENCE [LARGE SCALE GENOMIC DNA]</scope>
    <source>
        <strain evidence="1">H-22</strain>
    </source>
</reference>
<protein>
    <submittedName>
        <fullName evidence="1">Uncharacterized protein</fullName>
    </submittedName>
</protein>
<comment type="caution">
    <text evidence="1">The sequence shown here is derived from an EMBL/GenBank/DDBJ whole genome shotgun (WGS) entry which is preliminary data.</text>
</comment>
<dbReference type="HOGENOM" id="CLU_2482355_0_0_12"/>
<proteinExistence type="predicted"/>
<dbReference type="GeneID" id="2740587"/>
<gene>
    <name evidence="1" type="ORF">HMPREF9726_01855</name>
</gene>
<evidence type="ECO:0000313" key="1">
    <source>
        <dbReference type="EMBL" id="EMB31475.1"/>
    </source>
</evidence>
<dbReference type="AlphaFoldDB" id="A0A0E2E2B2"/>
<name>A0A0E2E2B2_TREDN</name>
<sequence>MNCFKTIIELQDILFPKFYTAMDSENNEYIFLKTQDSMINSLDKVSDKTQLEAYENHIHILRFHQLWENEEPYYDVKDFPNIEVFKIRA</sequence>